<evidence type="ECO:0000256" key="1">
    <source>
        <dbReference type="SAM" id="Phobius"/>
    </source>
</evidence>
<name>A0A5C1AIC9_9BACT</name>
<organism evidence="2 3">
    <name type="scientific">Limnoglobus roseus</name>
    <dbReference type="NCBI Taxonomy" id="2598579"/>
    <lineage>
        <taxon>Bacteria</taxon>
        <taxon>Pseudomonadati</taxon>
        <taxon>Planctomycetota</taxon>
        <taxon>Planctomycetia</taxon>
        <taxon>Gemmatales</taxon>
        <taxon>Gemmataceae</taxon>
        <taxon>Limnoglobus</taxon>
    </lineage>
</organism>
<keyword evidence="1" id="KW-0812">Transmembrane</keyword>
<feature type="transmembrane region" description="Helical" evidence="1">
    <location>
        <begin position="31"/>
        <end position="53"/>
    </location>
</feature>
<accession>A0A5C1AIC9</accession>
<feature type="transmembrane region" description="Helical" evidence="1">
    <location>
        <begin position="60"/>
        <end position="83"/>
    </location>
</feature>
<dbReference type="OrthoDB" id="277696at2"/>
<dbReference type="Proteomes" id="UP000324974">
    <property type="component" value="Chromosome"/>
</dbReference>
<evidence type="ECO:0000313" key="2">
    <source>
        <dbReference type="EMBL" id="QEL18013.1"/>
    </source>
</evidence>
<keyword evidence="1" id="KW-0472">Membrane</keyword>
<dbReference type="AlphaFoldDB" id="A0A5C1AIC9"/>
<keyword evidence="3" id="KW-1185">Reference proteome</keyword>
<protein>
    <submittedName>
        <fullName evidence="2">Uncharacterized protein</fullName>
    </submittedName>
</protein>
<sequence>MNRLFPFVAIVLSLPLLSVFAIDPGSDPSNPAIFLSAWLAMIGWYVGATAVLARGAGAARLWAVGCGLQILHVAIAFHATHGWSHAAAFEHTRQVGGIGEGVYVNYLFTAVWLLDATWLCLAPRRYARRPRWLTVAVHGFLLFIVFNAMAVFGSWVARGLFGGFVMGVLKTRFLPRCCQR</sequence>
<gene>
    <name evidence="2" type="ORF">PX52LOC_05027</name>
</gene>
<reference evidence="3" key="1">
    <citation type="submission" date="2019-08" db="EMBL/GenBank/DDBJ databases">
        <title>Limnoglobus roseus gen. nov., sp. nov., a novel freshwater planctomycete with a giant genome from the family Gemmataceae.</title>
        <authorList>
            <person name="Kulichevskaya I.S."/>
            <person name="Naumoff D.G."/>
            <person name="Miroshnikov K."/>
            <person name="Ivanova A."/>
            <person name="Philippov D.A."/>
            <person name="Hakobyan A."/>
            <person name="Rijpstra I.C."/>
            <person name="Sinninghe Damste J.S."/>
            <person name="Liesack W."/>
            <person name="Dedysh S.N."/>
        </authorList>
    </citation>
    <scope>NUCLEOTIDE SEQUENCE [LARGE SCALE GENOMIC DNA]</scope>
    <source>
        <strain evidence="3">PX52</strain>
    </source>
</reference>
<dbReference type="EMBL" id="CP042425">
    <property type="protein sequence ID" value="QEL18013.1"/>
    <property type="molecule type" value="Genomic_DNA"/>
</dbReference>
<keyword evidence="1" id="KW-1133">Transmembrane helix</keyword>
<proteinExistence type="predicted"/>
<feature type="transmembrane region" description="Helical" evidence="1">
    <location>
        <begin position="103"/>
        <end position="121"/>
    </location>
</feature>
<dbReference type="RefSeq" id="WP_149112555.1">
    <property type="nucleotide sequence ID" value="NZ_CP042425.1"/>
</dbReference>
<dbReference type="KEGG" id="lrs:PX52LOC_05027"/>
<feature type="transmembrane region" description="Helical" evidence="1">
    <location>
        <begin position="133"/>
        <end position="157"/>
    </location>
</feature>
<evidence type="ECO:0000313" key="3">
    <source>
        <dbReference type="Proteomes" id="UP000324974"/>
    </source>
</evidence>